<protein>
    <submittedName>
        <fullName evidence="3">TGF_BETA_2 domain-containing protein</fullName>
    </submittedName>
</protein>
<reference evidence="3" key="1">
    <citation type="submission" date="2016-06" db="UniProtKB">
        <authorList>
            <consortium name="WormBaseParasite"/>
        </authorList>
    </citation>
    <scope>IDENTIFICATION</scope>
</reference>
<reference evidence="1 2" key="2">
    <citation type="submission" date="2018-11" db="EMBL/GenBank/DDBJ databases">
        <authorList>
            <consortium name="Pathogen Informatics"/>
        </authorList>
    </citation>
    <scope>NUCLEOTIDE SEQUENCE [LARGE SCALE GENOMIC DNA]</scope>
</reference>
<keyword evidence="2" id="KW-1185">Reference proteome</keyword>
<dbReference type="AlphaFoldDB" id="A0A183INN2"/>
<accession>A0A183INN2</accession>
<gene>
    <name evidence="1" type="ORF">SBAD_LOCUS5228</name>
</gene>
<organism evidence="3">
    <name type="scientific">Soboliphyme baturini</name>
    <dbReference type="NCBI Taxonomy" id="241478"/>
    <lineage>
        <taxon>Eukaryota</taxon>
        <taxon>Metazoa</taxon>
        <taxon>Ecdysozoa</taxon>
        <taxon>Nematoda</taxon>
        <taxon>Enoplea</taxon>
        <taxon>Dorylaimia</taxon>
        <taxon>Dioctophymatida</taxon>
        <taxon>Dioctophymatoidea</taxon>
        <taxon>Soboliphymatidae</taxon>
        <taxon>Soboliphyme</taxon>
    </lineage>
</organism>
<proteinExistence type="predicted"/>
<dbReference type="WBParaSite" id="SBAD_0000544201-mRNA-1">
    <property type="protein sequence ID" value="SBAD_0000544201-mRNA-1"/>
    <property type="gene ID" value="SBAD_0000544201"/>
</dbReference>
<sequence length="245" mass="28175">MAANQLFSFLFDVNLSCSCDNMWLAFDSKLSESITSSVRTTDNMKIPLLFFLDYEQTCTSDCPYTTRDVYSLPHDVFVSTKAFHHCLTSGRYTDQAVQRYFKDKCGYGTLRLSPNQLVMDHMHADSAVVCSREDLVKGPPIFQHFQVKRKSKDELSVNFRLHSYPLPEFRLLTAKKGQNEWTDVLVTQNESRKLWLTKTLRSSADTITEGQILLHNQSPGNRYKFRACNPVDCDSIHFELSQSND</sequence>
<evidence type="ECO:0000313" key="1">
    <source>
        <dbReference type="EMBL" id="VDP06664.1"/>
    </source>
</evidence>
<name>A0A183INN2_9BILA</name>
<evidence type="ECO:0000313" key="3">
    <source>
        <dbReference type="WBParaSite" id="SBAD_0000544201-mRNA-1"/>
    </source>
</evidence>
<dbReference type="EMBL" id="UZAM01008847">
    <property type="protein sequence ID" value="VDP06664.1"/>
    <property type="molecule type" value="Genomic_DNA"/>
</dbReference>
<dbReference type="Proteomes" id="UP000270296">
    <property type="component" value="Unassembled WGS sequence"/>
</dbReference>
<evidence type="ECO:0000313" key="2">
    <source>
        <dbReference type="Proteomes" id="UP000270296"/>
    </source>
</evidence>